<dbReference type="OrthoDB" id="9791785at2"/>
<dbReference type="RefSeq" id="WP_126108445.1">
    <property type="nucleotide sequence ID" value="NZ_CP034465.1"/>
</dbReference>
<dbReference type="InterPro" id="IPR052509">
    <property type="entry name" value="Metal_resp_DNA-bind_regulator"/>
</dbReference>
<dbReference type="InterPro" id="IPR005149">
    <property type="entry name" value="Tscrpt_reg_PadR_N"/>
</dbReference>
<dbReference type="PANTHER" id="PTHR33169">
    <property type="entry name" value="PADR-FAMILY TRANSCRIPTIONAL REGULATOR"/>
    <property type="match status" value="1"/>
</dbReference>
<evidence type="ECO:0000313" key="3">
    <source>
        <dbReference type="Proteomes" id="UP000273326"/>
    </source>
</evidence>
<keyword evidence="3" id="KW-1185">Reference proteome</keyword>
<accession>A0A3S9H7P1</accession>
<organism evidence="2 3">
    <name type="scientific">Jeotgalibaca ciconiae</name>
    <dbReference type="NCBI Taxonomy" id="2496265"/>
    <lineage>
        <taxon>Bacteria</taxon>
        <taxon>Bacillati</taxon>
        <taxon>Bacillota</taxon>
        <taxon>Bacilli</taxon>
        <taxon>Lactobacillales</taxon>
        <taxon>Carnobacteriaceae</taxon>
        <taxon>Jeotgalibaca</taxon>
    </lineage>
</organism>
<name>A0A3S9H7P1_9LACT</name>
<sequence>MNNSQLLKGILEGCVLLVVSEKEVYGYEMVQKLKQLGFENIVGGTVYPILQKLEKKEYLSSRMKPSSEGPDRKYYAITALGKEYMINFTNQWQELTNIVNNIITKQGGNSNGQQ</sequence>
<evidence type="ECO:0000313" key="2">
    <source>
        <dbReference type="EMBL" id="AZP03344.1"/>
    </source>
</evidence>
<reference evidence="3" key="1">
    <citation type="submission" date="2018-12" db="EMBL/GenBank/DDBJ databases">
        <title>Complete genome sequencing of Jeotgalibaca sp. H21T32.</title>
        <authorList>
            <person name="Bae J.-W."/>
            <person name="Lee S.-Y."/>
        </authorList>
    </citation>
    <scope>NUCLEOTIDE SEQUENCE [LARGE SCALE GENOMIC DNA]</scope>
    <source>
        <strain evidence="3">H21T32</strain>
    </source>
</reference>
<protein>
    <submittedName>
        <fullName evidence="2">PadR family transcriptional regulator</fullName>
    </submittedName>
</protein>
<dbReference type="InterPro" id="IPR036390">
    <property type="entry name" value="WH_DNA-bd_sf"/>
</dbReference>
<dbReference type="SUPFAM" id="SSF46785">
    <property type="entry name" value="Winged helix' DNA-binding domain"/>
    <property type="match status" value="1"/>
</dbReference>
<dbReference type="Proteomes" id="UP000273326">
    <property type="component" value="Chromosome"/>
</dbReference>
<dbReference type="Gene3D" id="1.10.10.10">
    <property type="entry name" value="Winged helix-like DNA-binding domain superfamily/Winged helix DNA-binding domain"/>
    <property type="match status" value="1"/>
</dbReference>
<dbReference type="EMBL" id="CP034465">
    <property type="protein sequence ID" value="AZP03344.1"/>
    <property type="molecule type" value="Genomic_DNA"/>
</dbReference>
<evidence type="ECO:0000259" key="1">
    <source>
        <dbReference type="Pfam" id="PF03551"/>
    </source>
</evidence>
<dbReference type="Pfam" id="PF03551">
    <property type="entry name" value="PadR"/>
    <property type="match status" value="1"/>
</dbReference>
<dbReference type="KEGG" id="jeh:EJN90_00925"/>
<feature type="domain" description="Transcription regulator PadR N-terminal" evidence="1">
    <location>
        <begin position="15"/>
        <end position="85"/>
    </location>
</feature>
<dbReference type="InterPro" id="IPR036388">
    <property type="entry name" value="WH-like_DNA-bd_sf"/>
</dbReference>
<proteinExistence type="predicted"/>
<dbReference type="AlphaFoldDB" id="A0A3S9H7P1"/>
<gene>
    <name evidence="2" type="ORF">EJN90_00925</name>
</gene>
<dbReference type="PANTHER" id="PTHR33169:SF14">
    <property type="entry name" value="TRANSCRIPTIONAL REGULATOR RV3488"/>
    <property type="match status" value="1"/>
</dbReference>